<feature type="compositionally biased region" description="Basic residues" evidence="8">
    <location>
        <begin position="407"/>
        <end position="420"/>
    </location>
</feature>
<dbReference type="GO" id="GO:0005886">
    <property type="term" value="C:plasma membrane"/>
    <property type="evidence" value="ECO:0007669"/>
    <property type="project" value="UniProtKB-SubCell"/>
</dbReference>
<evidence type="ECO:0000313" key="10">
    <source>
        <dbReference type="EMBL" id="JAC13698.1"/>
    </source>
</evidence>
<evidence type="ECO:0000256" key="4">
    <source>
        <dbReference type="ARBA" id="ARBA00022687"/>
    </source>
</evidence>
<feature type="compositionally biased region" description="Basic residues" evidence="8">
    <location>
        <begin position="177"/>
        <end position="190"/>
    </location>
</feature>
<dbReference type="InterPro" id="IPR040140">
    <property type="entry name" value="Nkd-like"/>
</dbReference>
<dbReference type="InterPro" id="IPR002048">
    <property type="entry name" value="EF_hand_dom"/>
</dbReference>
<accession>A0A023EWY7</accession>
<dbReference type="PROSITE" id="PS50222">
    <property type="entry name" value="EF_HAND_2"/>
    <property type="match status" value="1"/>
</dbReference>
<reference evidence="10" key="1">
    <citation type="journal article" date="2014" name="PLoS Negl. Trop. Dis.">
        <title>An updated insight into the Sialotranscriptome of Triatoma infestans: developmental stage and geographic variations.</title>
        <authorList>
            <person name="Schwarz A."/>
            <person name="Medrano-Mercado N."/>
            <person name="Schaub G.A."/>
            <person name="Struchiner C.J."/>
            <person name="Bargues M.D."/>
            <person name="Levy M.Z."/>
            <person name="Ribeiro J.M."/>
        </authorList>
    </citation>
    <scope>NUCLEOTIDE SEQUENCE</scope>
    <source>
        <strain evidence="10">Chile</strain>
        <tissue evidence="10">Salivary glands</tissue>
    </source>
</reference>
<dbReference type="InterPro" id="IPR011992">
    <property type="entry name" value="EF-hand-dom_pair"/>
</dbReference>
<evidence type="ECO:0000256" key="3">
    <source>
        <dbReference type="ARBA" id="ARBA00022490"/>
    </source>
</evidence>
<dbReference type="PANTHER" id="PTHR22611:SF9">
    <property type="entry name" value="PROTEIN NAKED CUTICLE"/>
    <property type="match status" value="1"/>
</dbReference>
<dbReference type="PANTHER" id="PTHR22611">
    <property type="entry name" value="PROTEIN NAKED CUTICLE"/>
    <property type="match status" value="1"/>
</dbReference>
<feature type="domain" description="EF-hand" evidence="9">
    <location>
        <begin position="87"/>
        <end position="122"/>
    </location>
</feature>
<comment type="function">
    <text evidence="7">Cell autonomous antagonist of the canonical Wnt signaling pathway.</text>
</comment>
<feature type="region of interest" description="Disordered" evidence="8">
    <location>
        <begin position="143"/>
        <end position="236"/>
    </location>
</feature>
<comment type="subcellular location">
    <subcellularLocation>
        <location evidence="7">Cell membrane</location>
    </subcellularLocation>
    <subcellularLocation>
        <location evidence="7">Cytoplasm</location>
    </subcellularLocation>
</comment>
<name>A0A023EWY7_TRIIF</name>
<evidence type="ECO:0000256" key="8">
    <source>
        <dbReference type="SAM" id="MobiDB-lite"/>
    </source>
</evidence>
<feature type="region of interest" description="Disordered" evidence="8">
    <location>
        <begin position="312"/>
        <end position="331"/>
    </location>
</feature>
<keyword evidence="5" id="KW-0479">Metal-binding</keyword>
<proteinExistence type="evidence at transcript level"/>
<comment type="similarity">
    <text evidence="1 7">Belongs to the NKD family.</text>
</comment>
<evidence type="ECO:0000256" key="2">
    <source>
        <dbReference type="ARBA" id="ARBA00022475"/>
    </source>
</evidence>
<sequence length="429" mass="48281">MNKAQMALLVRWWKQKFLSGYKQFSAVLADEEKYSDTEQLIKTCPEGYTNWTSDRETLASSTPSPTSRLNLQELQCGISVNENCATSHRDRQEFSFTLYDFDGRGKITKDDIAGLVTTIYETVGSSIKVPQYGSKTIKVKLTVSPGRGVRNTSTRSDRNGSAHSGDIRSPTIDNHRRETRRAHVSGKRSRRQNERTAAISQRRRRESPASSAGTDERHGRLSDIEDGQTHPRLSPSLCQQHHNTLQTGTALNCGCCGRAKKRSSSLQRQELLKIIQANMDKNNLSFQTSRKHNLWSQQNKDKSTAPLFPYLSKTKNQSTSPLQSATSHNHTQPTYTVHLAKTPSSHQHKHRHREAEQARAMAQVVKWLEQEFSTKSKTNENIGQSKTGCSAAGEANTGCASTPARQEHHHVHEHVHHHYHHYTDSALSV</sequence>
<dbReference type="GO" id="GO:0016055">
    <property type="term" value="P:Wnt signaling pathway"/>
    <property type="evidence" value="ECO:0007669"/>
    <property type="project" value="UniProtKB-UniRule"/>
</dbReference>
<dbReference type="GO" id="GO:0005509">
    <property type="term" value="F:calcium ion binding"/>
    <property type="evidence" value="ECO:0007669"/>
    <property type="project" value="InterPro"/>
</dbReference>
<evidence type="ECO:0000256" key="1">
    <source>
        <dbReference type="ARBA" id="ARBA00007081"/>
    </source>
</evidence>
<keyword evidence="3" id="KW-0963">Cytoplasm</keyword>
<keyword evidence="4 7" id="KW-0879">Wnt signaling pathway</keyword>
<dbReference type="SUPFAM" id="SSF47473">
    <property type="entry name" value="EF-hand"/>
    <property type="match status" value="1"/>
</dbReference>
<dbReference type="GO" id="GO:0005737">
    <property type="term" value="C:cytoplasm"/>
    <property type="evidence" value="ECO:0007669"/>
    <property type="project" value="UniProtKB-SubCell"/>
</dbReference>
<evidence type="ECO:0000256" key="7">
    <source>
        <dbReference type="RuleBase" id="RU367060"/>
    </source>
</evidence>
<feature type="compositionally biased region" description="Polar residues" evidence="8">
    <location>
        <begin position="313"/>
        <end position="331"/>
    </location>
</feature>
<feature type="region of interest" description="Disordered" evidence="8">
    <location>
        <begin position="378"/>
        <end position="429"/>
    </location>
</feature>
<evidence type="ECO:0000256" key="5">
    <source>
        <dbReference type="ARBA" id="ARBA00022723"/>
    </source>
</evidence>
<keyword evidence="2 7" id="KW-1003">Cell membrane</keyword>
<keyword evidence="6" id="KW-0472">Membrane</keyword>
<evidence type="ECO:0000259" key="9">
    <source>
        <dbReference type="PROSITE" id="PS50222"/>
    </source>
</evidence>
<dbReference type="EMBL" id="GBBI01005014">
    <property type="protein sequence ID" value="JAC13698.1"/>
    <property type="molecule type" value="mRNA"/>
</dbReference>
<organism evidence="10">
    <name type="scientific">Triatoma infestans</name>
    <name type="common">Assassin bug</name>
    <dbReference type="NCBI Taxonomy" id="30076"/>
    <lineage>
        <taxon>Eukaryota</taxon>
        <taxon>Metazoa</taxon>
        <taxon>Ecdysozoa</taxon>
        <taxon>Arthropoda</taxon>
        <taxon>Hexapoda</taxon>
        <taxon>Insecta</taxon>
        <taxon>Pterygota</taxon>
        <taxon>Neoptera</taxon>
        <taxon>Paraneoptera</taxon>
        <taxon>Hemiptera</taxon>
        <taxon>Heteroptera</taxon>
        <taxon>Panheteroptera</taxon>
        <taxon>Cimicomorpha</taxon>
        <taxon>Reduviidae</taxon>
        <taxon>Triatominae</taxon>
        <taxon>Triatoma</taxon>
    </lineage>
</organism>
<feature type="compositionally biased region" description="Polar residues" evidence="8">
    <location>
        <begin position="379"/>
        <end position="388"/>
    </location>
</feature>
<dbReference type="GO" id="GO:0090090">
    <property type="term" value="P:negative regulation of canonical Wnt signaling pathway"/>
    <property type="evidence" value="ECO:0007669"/>
    <property type="project" value="UniProtKB-ARBA"/>
</dbReference>
<dbReference type="AlphaFoldDB" id="A0A023EWY7"/>
<evidence type="ECO:0000256" key="6">
    <source>
        <dbReference type="ARBA" id="ARBA00023136"/>
    </source>
</evidence>
<protein>
    <recommendedName>
        <fullName evidence="7">Protein naked cuticle homolog</fullName>
    </recommendedName>
</protein>
<feature type="compositionally biased region" description="Basic and acidic residues" evidence="8">
    <location>
        <begin position="214"/>
        <end position="229"/>
    </location>
</feature>
<dbReference type="Gene3D" id="1.10.238.10">
    <property type="entry name" value="EF-hand"/>
    <property type="match status" value="1"/>
</dbReference>